<feature type="compositionally biased region" description="Basic and acidic residues" evidence="1">
    <location>
        <begin position="28"/>
        <end position="39"/>
    </location>
</feature>
<comment type="caution">
    <text evidence="2">The sequence shown here is derived from an EMBL/GenBank/DDBJ whole genome shotgun (WGS) entry which is preliminary data.</text>
</comment>
<keyword evidence="3" id="KW-1185">Reference proteome</keyword>
<name>A0ABU6Y646_9FABA</name>
<dbReference type="Proteomes" id="UP001341840">
    <property type="component" value="Unassembled WGS sequence"/>
</dbReference>
<evidence type="ECO:0000313" key="3">
    <source>
        <dbReference type="Proteomes" id="UP001341840"/>
    </source>
</evidence>
<dbReference type="EMBL" id="JASCZI010241670">
    <property type="protein sequence ID" value="MED6204198.1"/>
    <property type="molecule type" value="Genomic_DNA"/>
</dbReference>
<sequence length="132" mass="14451">MRLENEYSVGKGQGTEPKGHVTRVIGSNREESGDSSRKGSEDVLLVNLVDKECTEKTKRAKFKNAKNSGRGNMKAVGEAKASRILWKSRIVENKKDAIDRSLVSRLWGCGADFSWAGAEASHTVGGILCVWK</sequence>
<proteinExistence type="predicted"/>
<evidence type="ECO:0000313" key="2">
    <source>
        <dbReference type="EMBL" id="MED6204198.1"/>
    </source>
</evidence>
<accession>A0ABU6Y646</accession>
<organism evidence="2 3">
    <name type="scientific">Stylosanthes scabra</name>
    <dbReference type="NCBI Taxonomy" id="79078"/>
    <lineage>
        <taxon>Eukaryota</taxon>
        <taxon>Viridiplantae</taxon>
        <taxon>Streptophyta</taxon>
        <taxon>Embryophyta</taxon>
        <taxon>Tracheophyta</taxon>
        <taxon>Spermatophyta</taxon>
        <taxon>Magnoliopsida</taxon>
        <taxon>eudicotyledons</taxon>
        <taxon>Gunneridae</taxon>
        <taxon>Pentapetalae</taxon>
        <taxon>rosids</taxon>
        <taxon>fabids</taxon>
        <taxon>Fabales</taxon>
        <taxon>Fabaceae</taxon>
        <taxon>Papilionoideae</taxon>
        <taxon>50 kb inversion clade</taxon>
        <taxon>dalbergioids sensu lato</taxon>
        <taxon>Dalbergieae</taxon>
        <taxon>Pterocarpus clade</taxon>
        <taxon>Stylosanthes</taxon>
    </lineage>
</organism>
<gene>
    <name evidence="2" type="ORF">PIB30_006954</name>
</gene>
<reference evidence="2 3" key="1">
    <citation type="journal article" date="2023" name="Plants (Basel)">
        <title>Bridging the Gap: Combining Genomics and Transcriptomics Approaches to Understand Stylosanthes scabra, an Orphan Legume from the Brazilian Caatinga.</title>
        <authorList>
            <person name="Ferreira-Neto J.R.C."/>
            <person name="da Silva M.D."/>
            <person name="Binneck E."/>
            <person name="de Melo N.F."/>
            <person name="da Silva R.H."/>
            <person name="de Melo A.L.T.M."/>
            <person name="Pandolfi V."/>
            <person name="Bustamante F.O."/>
            <person name="Brasileiro-Vidal A.C."/>
            <person name="Benko-Iseppon A.M."/>
        </authorList>
    </citation>
    <scope>NUCLEOTIDE SEQUENCE [LARGE SCALE GENOMIC DNA]</scope>
    <source>
        <tissue evidence="2">Leaves</tissue>
    </source>
</reference>
<evidence type="ECO:0000256" key="1">
    <source>
        <dbReference type="SAM" id="MobiDB-lite"/>
    </source>
</evidence>
<feature type="region of interest" description="Disordered" evidence="1">
    <location>
        <begin position="1"/>
        <end position="39"/>
    </location>
</feature>
<protein>
    <submittedName>
        <fullName evidence="2">Uncharacterized protein</fullName>
    </submittedName>
</protein>